<protein>
    <submittedName>
        <fullName evidence="2">Uncharacterized conserved protein</fullName>
    </submittedName>
</protein>
<dbReference type="PANTHER" id="PTHR34655:SF1">
    <property type="match status" value="1"/>
</dbReference>
<accession>A0A1S8D3X5</accession>
<sequence length="127" mass="12890">MGTGGVPLGVLLASGGHEKGHYALVAATGAAALGRRVTLFATNGGCRLLLRESPLLADMREALMAERGVATAAELLEAALELPVRLLACEAGLRAEGLPASALHPQVEVAGFATFLESVGAGQILTF</sequence>
<dbReference type="EMBL" id="LLWF02000036">
    <property type="protein sequence ID" value="ONH82951.1"/>
    <property type="molecule type" value="Genomic_DNA"/>
</dbReference>
<dbReference type="OrthoDB" id="269440at2"/>
<dbReference type="InterPro" id="IPR027396">
    <property type="entry name" value="DsrEFH-like"/>
</dbReference>
<dbReference type="RefSeq" id="WP_019460502.1">
    <property type="nucleotide sequence ID" value="NZ_AP031462.1"/>
</dbReference>
<evidence type="ECO:0000313" key="4">
    <source>
        <dbReference type="Proteomes" id="UP000254919"/>
    </source>
</evidence>
<dbReference type="SUPFAM" id="SSF75169">
    <property type="entry name" value="DsrEFH-like"/>
    <property type="match status" value="1"/>
</dbReference>
<dbReference type="STRING" id="207340.APZ41_011965"/>
<keyword evidence="3" id="KW-1185">Reference proteome</keyword>
<gene>
    <name evidence="1" type="ORF">APZ41_011965</name>
    <name evidence="2" type="ORF">NCTC13291_00085</name>
</gene>
<dbReference type="Pfam" id="PF13686">
    <property type="entry name" value="DrsE_2"/>
    <property type="match status" value="1"/>
</dbReference>
<evidence type="ECO:0000313" key="1">
    <source>
        <dbReference type="EMBL" id="ONH82951.1"/>
    </source>
</evidence>
<organism evidence="1 3">
    <name type="scientific">Roseomonas mucosa</name>
    <dbReference type="NCBI Taxonomy" id="207340"/>
    <lineage>
        <taxon>Bacteria</taxon>
        <taxon>Pseudomonadati</taxon>
        <taxon>Pseudomonadota</taxon>
        <taxon>Alphaproteobacteria</taxon>
        <taxon>Acetobacterales</taxon>
        <taxon>Roseomonadaceae</taxon>
        <taxon>Roseomonas</taxon>
    </lineage>
</organism>
<dbReference type="Gene3D" id="3.40.1260.10">
    <property type="entry name" value="DsrEFH-like"/>
    <property type="match status" value="2"/>
</dbReference>
<reference evidence="1 3" key="1">
    <citation type="submission" date="2016-12" db="EMBL/GenBank/DDBJ databases">
        <title>Draft genome sequence of Roseomonas mucosa strain AU37, isolated from a peripheral intravenous catheter.</title>
        <authorList>
            <person name="Choudhury M.A."/>
            <person name="Sidjabat H.E."/>
            <person name="Wailan A.M."/>
            <person name="Zhang L."/>
            <person name="Marsh N.M."/>
            <person name="Rickard C.M."/>
            <person name="Davies M."/>
            <person name="Mcmillan D.J."/>
        </authorList>
    </citation>
    <scope>NUCLEOTIDE SEQUENCE [LARGE SCALE GENOMIC DNA]</scope>
    <source>
        <strain evidence="1 3">SAVE376</strain>
    </source>
</reference>
<dbReference type="GeneID" id="99635110"/>
<name>A0A1S8D3X5_9PROT</name>
<dbReference type="Proteomes" id="UP000054844">
    <property type="component" value="Unassembled WGS sequence"/>
</dbReference>
<dbReference type="EMBL" id="UGVN01000001">
    <property type="protein sequence ID" value="SUE37293.1"/>
    <property type="molecule type" value="Genomic_DNA"/>
</dbReference>
<dbReference type="AlphaFoldDB" id="A0A1S8D3X5"/>
<proteinExistence type="predicted"/>
<dbReference type="PANTHER" id="PTHR34655">
    <property type="entry name" value="CONSERVED WITHIN P. AEROPHILUM"/>
    <property type="match status" value="1"/>
</dbReference>
<dbReference type="InterPro" id="IPR032836">
    <property type="entry name" value="DsrE2-like"/>
</dbReference>
<dbReference type="Proteomes" id="UP000254919">
    <property type="component" value="Unassembled WGS sequence"/>
</dbReference>
<evidence type="ECO:0000313" key="2">
    <source>
        <dbReference type="EMBL" id="SUE37293.1"/>
    </source>
</evidence>
<evidence type="ECO:0000313" key="3">
    <source>
        <dbReference type="Proteomes" id="UP000054844"/>
    </source>
</evidence>
<reference evidence="2 4" key="2">
    <citation type="submission" date="2018-06" db="EMBL/GenBank/DDBJ databases">
        <authorList>
            <consortium name="Pathogen Informatics"/>
            <person name="Doyle S."/>
        </authorList>
    </citation>
    <scope>NUCLEOTIDE SEQUENCE [LARGE SCALE GENOMIC DNA]</scope>
    <source>
        <strain evidence="2 4">NCTC13291</strain>
    </source>
</reference>